<reference evidence="18 19" key="1">
    <citation type="submission" date="2019-09" db="EMBL/GenBank/DDBJ databases">
        <title>Bird 10,000 Genomes (B10K) Project - Family phase.</title>
        <authorList>
            <person name="Zhang G."/>
        </authorList>
    </citation>
    <scope>NUCLEOTIDE SEQUENCE [LARGE SCALE GENOMIC DNA]</scope>
    <source>
        <strain evidence="18">B10K-DU-001-24</strain>
        <tissue evidence="18">Muscle</tissue>
    </source>
</reference>
<keyword evidence="11" id="KW-1015">Disulfide bond</keyword>
<dbReference type="GO" id="GO:0009897">
    <property type="term" value="C:external side of plasma membrane"/>
    <property type="evidence" value="ECO:0007669"/>
    <property type="project" value="TreeGrafter"/>
</dbReference>
<dbReference type="AlphaFoldDB" id="A0A7K9BQW1"/>
<name>A0A7K9BQW1_9PICI</name>
<feature type="non-terminal residue" evidence="18">
    <location>
        <position position="178"/>
    </location>
</feature>
<evidence type="ECO:0000256" key="5">
    <source>
        <dbReference type="ARBA" id="ARBA00022729"/>
    </source>
</evidence>
<dbReference type="InterPro" id="IPR036179">
    <property type="entry name" value="Ig-like_dom_sf"/>
</dbReference>
<dbReference type="Pfam" id="PF07686">
    <property type="entry name" value="V-set"/>
    <property type="match status" value="1"/>
</dbReference>
<evidence type="ECO:0000256" key="13">
    <source>
        <dbReference type="ARBA" id="ARBA00023288"/>
    </source>
</evidence>
<evidence type="ECO:0000256" key="8">
    <source>
        <dbReference type="ARBA" id="ARBA00023130"/>
    </source>
</evidence>
<dbReference type="FunFam" id="2.60.40.10:FF:001514">
    <property type="entry name" value="CD8 alpha chain"/>
    <property type="match status" value="1"/>
</dbReference>
<evidence type="ECO:0000256" key="16">
    <source>
        <dbReference type="SAM" id="Phobius"/>
    </source>
</evidence>
<keyword evidence="4 16" id="KW-0812">Transmembrane</keyword>
<evidence type="ECO:0000256" key="10">
    <source>
        <dbReference type="ARBA" id="ARBA00023139"/>
    </source>
</evidence>
<evidence type="ECO:0000256" key="1">
    <source>
        <dbReference type="ARBA" id="ARBA00004251"/>
    </source>
</evidence>
<dbReference type="GO" id="GO:0007166">
    <property type="term" value="P:cell surface receptor signaling pathway"/>
    <property type="evidence" value="ECO:0007669"/>
    <property type="project" value="TreeGrafter"/>
</dbReference>
<dbReference type="Gene3D" id="2.60.40.10">
    <property type="entry name" value="Immunoglobulins"/>
    <property type="match status" value="1"/>
</dbReference>
<dbReference type="EMBL" id="VWZI01002270">
    <property type="protein sequence ID" value="NXG41805.1"/>
    <property type="molecule type" value="Genomic_DNA"/>
</dbReference>
<evidence type="ECO:0000256" key="6">
    <source>
        <dbReference type="ARBA" id="ARBA00022859"/>
    </source>
</evidence>
<keyword evidence="19" id="KW-1185">Reference proteome</keyword>
<feature type="compositionally biased region" description="Low complexity" evidence="15">
    <location>
        <begin position="115"/>
        <end position="127"/>
    </location>
</feature>
<feature type="transmembrane region" description="Helical" evidence="16">
    <location>
        <begin position="155"/>
        <end position="177"/>
    </location>
</feature>
<sequence>AQVVGSGTGQLQAGQQLELECLPHKEDSGAFWVRQDKSGTLHFIVFISHMNKATFEGSQKTSPRFQAEKVSRSYQLQVKSFQPQDEGNYFCLVISNQVLYFSRGLPAFLPATTTPAAATTQPGTTQQDPCPESPDTGRAAGRGRAMAELSFSCDIFIWIPLAGACLLLLIALLVTVLL</sequence>
<evidence type="ECO:0000256" key="11">
    <source>
        <dbReference type="ARBA" id="ARBA00023157"/>
    </source>
</evidence>
<evidence type="ECO:0000256" key="2">
    <source>
        <dbReference type="ARBA" id="ARBA00021525"/>
    </source>
</evidence>
<dbReference type="InterPro" id="IPR003599">
    <property type="entry name" value="Ig_sub"/>
</dbReference>
<feature type="domain" description="Ig-like" evidence="17">
    <location>
        <begin position="1"/>
        <end position="93"/>
    </location>
</feature>
<evidence type="ECO:0000313" key="19">
    <source>
        <dbReference type="Proteomes" id="UP000574528"/>
    </source>
</evidence>
<evidence type="ECO:0000256" key="7">
    <source>
        <dbReference type="ARBA" id="ARBA00022989"/>
    </source>
</evidence>
<dbReference type="Proteomes" id="UP000574528">
    <property type="component" value="Unassembled WGS sequence"/>
</dbReference>
<dbReference type="InterPro" id="IPR013783">
    <property type="entry name" value="Ig-like_fold"/>
</dbReference>
<evidence type="ECO:0000256" key="4">
    <source>
        <dbReference type="ARBA" id="ARBA00022692"/>
    </source>
</evidence>
<dbReference type="GO" id="GO:0045065">
    <property type="term" value="P:cytotoxic T cell differentiation"/>
    <property type="evidence" value="ECO:0007669"/>
    <property type="project" value="TreeGrafter"/>
</dbReference>
<organism evidence="18 19">
    <name type="scientific">Psilopogon haemacephalus</name>
    <name type="common">coppersmith barbet</name>
    <dbReference type="NCBI Taxonomy" id="2585815"/>
    <lineage>
        <taxon>Eukaryota</taxon>
        <taxon>Metazoa</taxon>
        <taxon>Chordata</taxon>
        <taxon>Craniata</taxon>
        <taxon>Vertebrata</taxon>
        <taxon>Euteleostomi</taxon>
        <taxon>Archelosauria</taxon>
        <taxon>Archosauria</taxon>
        <taxon>Dinosauria</taxon>
        <taxon>Saurischia</taxon>
        <taxon>Theropoda</taxon>
        <taxon>Coelurosauria</taxon>
        <taxon>Aves</taxon>
        <taxon>Neognathae</taxon>
        <taxon>Neoaves</taxon>
        <taxon>Telluraves</taxon>
        <taxon>Coraciimorphae</taxon>
        <taxon>Piciformes</taxon>
        <taxon>Megalaimidae</taxon>
        <taxon>Psilopogon</taxon>
    </lineage>
</organism>
<feature type="region of interest" description="Disordered" evidence="15">
    <location>
        <begin position="115"/>
        <end position="141"/>
    </location>
</feature>
<dbReference type="OrthoDB" id="9906515at2759"/>
<evidence type="ECO:0000256" key="14">
    <source>
        <dbReference type="ARBA" id="ARBA00023319"/>
    </source>
</evidence>
<keyword evidence="12" id="KW-0325">Glycoprotein</keyword>
<dbReference type="GO" id="GO:0002456">
    <property type="term" value="P:T cell mediated immunity"/>
    <property type="evidence" value="ECO:0007669"/>
    <property type="project" value="TreeGrafter"/>
</dbReference>
<dbReference type="InterPro" id="IPR013106">
    <property type="entry name" value="Ig_V-set"/>
</dbReference>
<protein>
    <recommendedName>
        <fullName evidence="2">T-cell surface glycoprotein CD8 alpha chain</fullName>
    </recommendedName>
</protein>
<dbReference type="InterPro" id="IPR007110">
    <property type="entry name" value="Ig-like_dom"/>
</dbReference>
<dbReference type="InterPro" id="IPR015468">
    <property type="entry name" value="CD8_asu"/>
</dbReference>
<keyword evidence="13" id="KW-0449">Lipoprotein</keyword>
<dbReference type="SMART" id="SM00409">
    <property type="entry name" value="IG"/>
    <property type="match status" value="1"/>
</dbReference>
<evidence type="ECO:0000259" key="17">
    <source>
        <dbReference type="PROSITE" id="PS50835"/>
    </source>
</evidence>
<keyword evidence="3" id="KW-1003">Cell membrane</keyword>
<comment type="subcellular location">
    <subcellularLocation>
        <location evidence="1">Cell membrane</location>
        <topology evidence="1">Single-pass type I membrane protein</topology>
    </subcellularLocation>
</comment>
<evidence type="ECO:0000256" key="12">
    <source>
        <dbReference type="ARBA" id="ARBA00023180"/>
    </source>
</evidence>
<dbReference type="PANTHER" id="PTHR10441:SF2">
    <property type="entry name" value="T-CELL SURFACE GLYCOPROTEIN CD8 ALPHA CHAIN"/>
    <property type="match status" value="1"/>
</dbReference>
<keyword evidence="8" id="KW-1064">Adaptive immunity</keyword>
<keyword evidence="7 16" id="KW-1133">Transmembrane helix</keyword>
<keyword evidence="9 16" id="KW-0472">Membrane</keyword>
<proteinExistence type="predicted"/>
<keyword evidence="6" id="KW-0391">Immunity</keyword>
<keyword evidence="10" id="KW-0564">Palmitate</keyword>
<evidence type="ECO:0000256" key="15">
    <source>
        <dbReference type="SAM" id="MobiDB-lite"/>
    </source>
</evidence>
<keyword evidence="14" id="KW-0393">Immunoglobulin domain</keyword>
<gene>
    <name evidence="18" type="primary">Cd8a</name>
    <name evidence="18" type="ORF">PSIHAE_R05703</name>
</gene>
<dbReference type="SUPFAM" id="SSF48726">
    <property type="entry name" value="Immunoglobulin"/>
    <property type="match status" value="1"/>
</dbReference>
<evidence type="ECO:0000256" key="3">
    <source>
        <dbReference type="ARBA" id="ARBA00022475"/>
    </source>
</evidence>
<evidence type="ECO:0000313" key="18">
    <source>
        <dbReference type="EMBL" id="NXG41805.1"/>
    </source>
</evidence>
<dbReference type="PROSITE" id="PS50835">
    <property type="entry name" value="IG_LIKE"/>
    <property type="match status" value="1"/>
</dbReference>
<dbReference type="PANTHER" id="PTHR10441">
    <property type="entry name" value="CD8 ALPHA CHAIN"/>
    <property type="match status" value="1"/>
</dbReference>
<keyword evidence="5" id="KW-0732">Signal</keyword>
<accession>A0A7K9BQW1</accession>
<comment type="caution">
    <text evidence="18">The sequence shown here is derived from an EMBL/GenBank/DDBJ whole genome shotgun (WGS) entry which is preliminary data.</text>
</comment>
<evidence type="ECO:0000256" key="9">
    <source>
        <dbReference type="ARBA" id="ARBA00023136"/>
    </source>
</evidence>
<feature type="non-terminal residue" evidence="18">
    <location>
        <position position="1"/>
    </location>
</feature>